<feature type="transmembrane region" description="Helical" evidence="8">
    <location>
        <begin position="57"/>
        <end position="75"/>
    </location>
</feature>
<evidence type="ECO:0000256" key="5">
    <source>
        <dbReference type="ARBA" id="ARBA00022692"/>
    </source>
</evidence>
<evidence type="ECO:0000256" key="1">
    <source>
        <dbReference type="ARBA" id="ARBA00004651"/>
    </source>
</evidence>
<feature type="transmembrane region" description="Helical" evidence="8">
    <location>
        <begin position="20"/>
        <end position="45"/>
    </location>
</feature>
<protein>
    <recommendedName>
        <fullName evidence="8">Probable membrane transporter protein</fullName>
    </recommendedName>
</protein>
<evidence type="ECO:0000256" key="4">
    <source>
        <dbReference type="ARBA" id="ARBA00022475"/>
    </source>
</evidence>
<reference evidence="10" key="1">
    <citation type="journal article" date="2019" name="Int. J. Syst. Evol. Microbiol.">
        <title>The Global Catalogue of Microorganisms (GCM) 10K type strain sequencing project: providing services to taxonomists for standard genome sequencing and annotation.</title>
        <authorList>
            <consortium name="The Broad Institute Genomics Platform"/>
            <consortium name="The Broad Institute Genome Sequencing Center for Infectious Disease"/>
            <person name="Wu L."/>
            <person name="Ma J."/>
        </authorList>
    </citation>
    <scope>NUCLEOTIDE SEQUENCE [LARGE SCALE GENOMIC DNA]</scope>
    <source>
        <strain evidence="10">JCM 18298</strain>
    </source>
</reference>
<feature type="transmembrane region" description="Helical" evidence="8">
    <location>
        <begin position="235"/>
        <end position="252"/>
    </location>
</feature>
<evidence type="ECO:0000256" key="2">
    <source>
        <dbReference type="ARBA" id="ARBA00009142"/>
    </source>
</evidence>
<keyword evidence="4 8" id="KW-1003">Cell membrane</keyword>
<keyword evidence="3" id="KW-0813">Transport</keyword>
<evidence type="ECO:0000313" key="10">
    <source>
        <dbReference type="Proteomes" id="UP001500603"/>
    </source>
</evidence>
<evidence type="ECO:0000256" key="8">
    <source>
        <dbReference type="RuleBase" id="RU363041"/>
    </source>
</evidence>
<comment type="caution">
    <text evidence="9">The sequence shown here is derived from an EMBL/GenBank/DDBJ whole genome shotgun (WGS) entry which is preliminary data.</text>
</comment>
<organism evidence="9 10">
    <name type="scientific">Nocardia callitridis</name>
    <dbReference type="NCBI Taxonomy" id="648753"/>
    <lineage>
        <taxon>Bacteria</taxon>
        <taxon>Bacillati</taxon>
        <taxon>Actinomycetota</taxon>
        <taxon>Actinomycetes</taxon>
        <taxon>Mycobacteriales</taxon>
        <taxon>Nocardiaceae</taxon>
        <taxon>Nocardia</taxon>
    </lineage>
</organism>
<keyword evidence="7 8" id="KW-0472">Membrane</keyword>
<evidence type="ECO:0000256" key="3">
    <source>
        <dbReference type="ARBA" id="ARBA00022448"/>
    </source>
</evidence>
<dbReference type="InterPro" id="IPR052017">
    <property type="entry name" value="TSUP"/>
</dbReference>
<evidence type="ECO:0000313" key="9">
    <source>
        <dbReference type="EMBL" id="GAA5051809.1"/>
    </source>
</evidence>
<feature type="transmembrane region" description="Helical" evidence="8">
    <location>
        <begin position="204"/>
        <end position="223"/>
    </location>
</feature>
<feature type="transmembrane region" description="Helical" evidence="8">
    <location>
        <begin position="177"/>
        <end position="198"/>
    </location>
</feature>
<name>A0ABP9K9J2_9NOCA</name>
<comment type="subcellular location">
    <subcellularLocation>
        <location evidence="1 8">Cell membrane</location>
        <topology evidence="1 8">Multi-pass membrane protein</topology>
    </subcellularLocation>
</comment>
<dbReference type="EMBL" id="BAABJM010000002">
    <property type="protein sequence ID" value="GAA5051809.1"/>
    <property type="molecule type" value="Genomic_DNA"/>
</dbReference>
<dbReference type="InterPro" id="IPR002781">
    <property type="entry name" value="TM_pro_TauE-like"/>
</dbReference>
<keyword evidence="6 8" id="KW-1133">Transmembrane helix</keyword>
<accession>A0ABP9K9J2</accession>
<dbReference type="Proteomes" id="UP001500603">
    <property type="component" value="Unassembled WGS sequence"/>
</dbReference>
<feature type="transmembrane region" description="Helical" evidence="8">
    <location>
        <begin position="87"/>
        <end position="107"/>
    </location>
</feature>
<proteinExistence type="inferred from homology"/>
<comment type="similarity">
    <text evidence="2 8">Belongs to the 4-toluene sulfonate uptake permease (TSUP) (TC 2.A.102) family.</text>
</comment>
<keyword evidence="5 8" id="KW-0812">Transmembrane</keyword>
<gene>
    <name evidence="9" type="ORF">GCM10023318_23590</name>
</gene>
<feature type="transmembrane region" description="Helical" evidence="8">
    <location>
        <begin position="140"/>
        <end position="165"/>
    </location>
</feature>
<evidence type="ECO:0000256" key="6">
    <source>
        <dbReference type="ARBA" id="ARBA00022989"/>
    </source>
</evidence>
<feature type="transmembrane region" description="Helical" evidence="8">
    <location>
        <begin position="114"/>
        <end position="134"/>
    </location>
</feature>
<dbReference type="Pfam" id="PF01925">
    <property type="entry name" value="TauE"/>
    <property type="match status" value="1"/>
</dbReference>
<keyword evidence="10" id="KW-1185">Reference proteome</keyword>
<sequence length="253" mass="25797">MWELEAARAGLREAELSVTAGVVLGFTIFAAACMQASIGFGMGMLAAPIVALIDPGLIPGTLIMLATTVTVLVLLQERASLDLHGAGWALVGRVVGTAAGAGLLVLIPERGLSVLLALAVLAGAAVTVLGWQPPPLPRNLAVAGAASGLFGTATSIGGPPMALVLQGSSGARLRATMSGFFLVGSIVSLVVLAATGSIHRDNAVAFVVLIPVTVLGYLASRYVNRWLDPVRLRKVSIAVSCFGALLLIGRQLM</sequence>
<dbReference type="PANTHER" id="PTHR30269">
    <property type="entry name" value="TRANSMEMBRANE PROTEIN YFCA"/>
    <property type="match status" value="1"/>
</dbReference>
<evidence type="ECO:0000256" key="7">
    <source>
        <dbReference type="ARBA" id="ARBA00023136"/>
    </source>
</evidence>
<dbReference type="PANTHER" id="PTHR30269:SF37">
    <property type="entry name" value="MEMBRANE TRANSPORTER PROTEIN"/>
    <property type="match status" value="1"/>
</dbReference>